<organism evidence="6 7">
    <name type="scientific">Ureaplasma ceti</name>
    <dbReference type="NCBI Taxonomy" id="3119530"/>
    <lineage>
        <taxon>Bacteria</taxon>
        <taxon>Bacillati</taxon>
        <taxon>Mycoplasmatota</taxon>
        <taxon>Mycoplasmoidales</taxon>
        <taxon>Mycoplasmoidaceae</taxon>
        <taxon>Ureaplasma</taxon>
    </lineage>
</organism>
<dbReference type="InterPro" id="IPR036566">
    <property type="entry name" value="PYNP-like_C_sf"/>
</dbReference>
<evidence type="ECO:0000256" key="4">
    <source>
        <dbReference type="ARBA" id="ARBA00022679"/>
    </source>
</evidence>
<protein>
    <submittedName>
        <fullName evidence="6">Thymidine phosphorylase</fullName>
    </submittedName>
</protein>
<keyword evidence="7" id="KW-1185">Reference proteome</keyword>
<evidence type="ECO:0000256" key="2">
    <source>
        <dbReference type="ARBA" id="ARBA00011738"/>
    </source>
</evidence>
<dbReference type="Pfam" id="PF07831">
    <property type="entry name" value="PYNP_C"/>
    <property type="match status" value="1"/>
</dbReference>
<dbReference type="InterPro" id="IPR036320">
    <property type="entry name" value="Glycosyl_Trfase_fam3_N_dom_sf"/>
</dbReference>
<dbReference type="InterPro" id="IPR017459">
    <property type="entry name" value="Glycosyl_Trfase_fam3_N_dom"/>
</dbReference>
<dbReference type="Gene3D" id="3.40.1030.10">
    <property type="entry name" value="Nucleoside phosphorylase/phosphoribosyltransferase catalytic domain"/>
    <property type="match status" value="1"/>
</dbReference>
<dbReference type="Pfam" id="PF00591">
    <property type="entry name" value="Glycos_transf_3"/>
    <property type="match status" value="1"/>
</dbReference>
<comment type="caution">
    <text evidence="6">The sequence shown here is derived from an EMBL/GenBank/DDBJ whole genome shotgun (WGS) entry which is preliminary data.</text>
</comment>
<dbReference type="PIRSF" id="PIRSF000478">
    <property type="entry name" value="TP_PyNP"/>
    <property type="match status" value="1"/>
</dbReference>
<dbReference type="PANTHER" id="PTHR10515">
    <property type="entry name" value="THYMIDINE PHOSPHORYLASE"/>
    <property type="match status" value="1"/>
</dbReference>
<dbReference type="EMBL" id="BAABQM010000002">
    <property type="protein sequence ID" value="GAA5414607.1"/>
    <property type="molecule type" value="Genomic_DNA"/>
</dbReference>
<evidence type="ECO:0000256" key="3">
    <source>
        <dbReference type="ARBA" id="ARBA00022676"/>
    </source>
</evidence>
<dbReference type="SUPFAM" id="SSF52418">
    <property type="entry name" value="Nucleoside phosphorylase/phosphoribosyltransferase catalytic domain"/>
    <property type="match status" value="1"/>
</dbReference>
<keyword evidence="3" id="KW-0328">Glycosyltransferase</keyword>
<dbReference type="PANTHER" id="PTHR10515:SF0">
    <property type="entry name" value="THYMIDINE PHOSPHORYLASE"/>
    <property type="match status" value="1"/>
</dbReference>
<dbReference type="Gene3D" id="1.20.970.10">
    <property type="entry name" value="Transferase, Pyrimidine Nucleoside Phosphorylase, Chain C"/>
    <property type="match status" value="1"/>
</dbReference>
<accession>A0ABP9U6N5</accession>
<dbReference type="InterPro" id="IPR017872">
    <property type="entry name" value="Pyrmidine_PPase_CS"/>
</dbReference>
<dbReference type="RefSeq" id="WP_353289771.1">
    <property type="nucleotide sequence ID" value="NZ_BAABQM010000002.1"/>
</dbReference>
<dbReference type="NCBIfam" id="NF004490">
    <property type="entry name" value="PRK05820.1"/>
    <property type="match status" value="1"/>
</dbReference>
<comment type="subunit">
    <text evidence="2">Homodimer.</text>
</comment>
<proteinExistence type="inferred from homology"/>
<dbReference type="InterPro" id="IPR000053">
    <property type="entry name" value="Thymidine/pyrmidine_PPase"/>
</dbReference>
<dbReference type="InterPro" id="IPR018090">
    <property type="entry name" value="Pyrmidine_PPas_bac/euk"/>
</dbReference>
<evidence type="ECO:0000313" key="7">
    <source>
        <dbReference type="Proteomes" id="UP001449582"/>
    </source>
</evidence>
<dbReference type="SUPFAM" id="SSF47648">
    <property type="entry name" value="Nucleoside phosphorylase/phosphoribosyltransferase N-terminal domain"/>
    <property type="match status" value="1"/>
</dbReference>
<reference evidence="6" key="1">
    <citation type="submission" date="2024-02" db="EMBL/GenBank/DDBJ databases">
        <title>Draft genome sequence of new strains in genus Ureaplasma.</title>
        <authorList>
            <person name="Nakajima Y."/>
            <person name="Segawa T."/>
        </authorList>
    </citation>
    <scope>NUCLEOTIDE SEQUENCE [LARGE SCALE GENOMIC DNA]</scope>
    <source>
        <strain evidence="6">OM1</strain>
    </source>
</reference>
<dbReference type="SUPFAM" id="SSF54680">
    <property type="entry name" value="Pyrimidine nucleoside phosphorylase C-terminal domain"/>
    <property type="match status" value="1"/>
</dbReference>
<dbReference type="PROSITE" id="PS00647">
    <property type="entry name" value="THYMID_PHOSPHORYLASE"/>
    <property type="match status" value="1"/>
</dbReference>
<name>A0ABP9U6N5_9BACT</name>
<dbReference type="SMART" id="SM00941">
    <property type="entry name" value="PYNP_C"/>
    <property type="match status" value="1"/>
</dbReference>
<sequence length="436" mass="48644">MNILDLITKKVNQVALTEEEYNYFVTEFTNDRIPDYQASAFLMAIRLTGTTADERYYLTKAMLNSGVTMHPKATNKLHILIDKHSSGGVGDKVSLILAPILAVLGYDVAKLSGRGLAFTGGTIDKLESVGVDCEYDEHHYQEQIDKNHFFLMMQGAEIVPADKKMYALRDVTGTVDSVGLIAASIMSKKLAIETDYIFLDIKVGNGAFCKDLAMAEELSEAILDISKRFNRKTIIHLTQMSTPLGKCVGNRIEVLETVKFLQNEIWSANLKELIYSFVTDILLETNVLPNNNVAEATKTIDEILQSKAAYECFLNYVNNQHGDAQKIRDNTFWEPKYKHEITAPQAGYVVYASTKEVGMISAKLGAGRFTKGQALDFNAGIYLNKEENDFVNAGEVIATLYSDKPIAMQLETEFLANVQLLNEPLTKKKTILKVMK</sequence>
<evidence type="ECO:0000259" key="5">
    <source>
        <dbReference type="SMART" id="SM00941"/>
    </source>
</evidence>
<dbReference type="Proteomes" id="UP001449582">
    <property type="component" value="Unassembled WGS sequence"/>
</dbReference>
<dbReference type="InterPro" id="IPR013102">
    <property type="entry name" value="PYNP_C"/>
</dbReference>
<keyword evidence="4" id="KW-0808">Transferase</keyword>
<dbReference type="NCBIfam" id="TIGR02644">
    <property type="entry name" value="Y_phosphoryl"/>
    <property type="match status" value="1"/>
</dbReference>
<dbReference type="Pfam" id="PF02885">
    <property type="entry name" value="Glycos_trans_3N"/>
    <property type="match status" value="1"/>
</dbReference>
<evidence type="ECO:0000313" key="6">
    <source>
        <dbReference type="EMBL" id="GAA5414607.1"/>
    </source>
</evidence>
<dbReference type="InterPro" id="IPR000312">
    <property type="entry name" value="Glycosyl_Trfase_fam3"/>
</dbReference>
<feature type="domain" description="Pyrimidine nucleoside phosphorylase C-terminal" evidence="5">
    <location>
        <begin position="348"/>
        <end position="421"/>
    </location>
</feature>
<dbReference type="InterPro" id="IPR035902">
    <property type="entry name" value="Nuc_phospho_transferase"/>
</dbReference>
<comment type="similarity">
    <text evidence="1">Belongs to the thymidine/pyrimidine-nucleoside phosphorylase family.</text>
</comment>
<dbReference type="Gene3D" id="3.90.1170.30">
    <property type="entry name" value="Pyrimidine nucleoside phosphorylase-like, C-terminal domain"/>
    <property type="match status" value="1"/>
</dbReference>
<evidence type="ECO:0000256" key="1">
    <source>
        <dbReference type="ARBA" id="ARBA00006915"/>
    </source>
</evidence>
<gene>
    <name evidence="6" type="ORF">UREOM_3180</name>
</gene>